<comment type="caution">
    <text evidence="3">The sequence shown here is derived from an EMBL/GenBank/DDBJ whole genome shotgun (WGS) entry which is preliminary data.</text>
</comment>
<accession>A0A9D4MG60</accession>
<name>A0A9D4MG60_DREPO</name>
<dbReference type="SUPFAM" id="SSF52540">
    <property type="entry name" value="P-loop containing nucleoside triphosphate hydrolases"/>
    <property type="match status" value="1"/>
</dbReference>
<evidence type="ECO:0000313" key="4">
    <source>
        <dbReference type="Proteomes" id="UP000828390"/>
    </source>
</evidence>
<reference evidence="3" key="2">
    <citation type="submission" date="2020-11" db="EMBL/GenBank/DDBJ databases">
        <authorList>
            <person name="McCartney M.A."/>
            <person name="Auch B."/>
            <person name="Kono T."/>
            <person name="Mallez S."/>
            <person name="Becker A."/>
            <person name="Gohl D.M."/>
            <person name="Silverstein K.A.T."/>
            <person name="Koren S."/>
            <person name="Bechman K.B."/>
            <person name="Herman A."/>
            <person name="Abrahante J.E."/>
            <person name="Garbe J."/>
        </authorList>
    </citation>
    <scope>NUCLEOTIDE SEQUENCE</scope>
    <source>
        <strain evidence="3">Duluth1</strain>
        <tissue evidence="3">Whole animal</tissue>
    </source>
</reference>
<dbReference type="EMBL" id="JAIWYP010000002">
    <property type="protein sequence ID" value="KAH3875094.1"/>
    <property type="molecule type" value="Genomic_DNA"/>
</dbReference>
<dbReference type="EMBL" id="JAIWYP010000002">
    <property type="protein sequence ID" value="KAH3860234.1"/>
    <property type="molecule type" value="Genomic_DNA"/>
</dbReference>
<evidence type="ECO:0000313" key="2">
    <source>
        <dbReference type="EMBL" id="KAH3860234.1"/>
    </source>
</evidence>
<proteinExistence type="predicted"/>
<sequence>MLYYSVRDIGIINEILSFLTCDSNHNITGLIKHFPELASDHDIRTTSSSAVLSFPHKLVAIVGHAGSGKTHILKHIANRKRTMFYAPSNAAGINLQATLWPSILHAAEKKKVYKTIHSFYKIQPAESTILGQCVQKARIGHESHDSYDDYLVTMFKACKPFCEKLFTKDMSESKLSPDQYNEYKTQCCGNTNCDDDHERVITYIHSLGLGSKIPDILLYDTCVLEEAGRTPDYMAFLFLFYYYYMHIKYKTFIWNHKTPSMIYVGSPTQSRVIDNYTSWSALTFAGQDCFKNHIMELNCIKIKSFKDNRRITMGNIDNNTTLAAVIGKLELGMPVVGSLRDKFNSVFVTDEANFFNPLFKPNYFRIAKKHEHLKSYKENVYRQNQHNAIDIPEFILSNQDIPAFTDLEGHINVKFKSEKYQSMWCNTKEKSKLFEEDFIVYKTSRTLLKGFRYLLTEYHKLYICNFSGTIQQFVETTDLLQSYMASDRSNCISFFVDCAKYIIEDVFSDIAEHVAKGMNDLVTQCSSDQPTIQHILSLKTLLQHADSKSMSKVYSYASEKPGSCIVLPKDIFSFVLIDADVKKKLCELDRVCIFLQLHECILFKLYHKVKAISTSEISSQRESKNQTYRPNKKRKLSVCDREDEDQMYEIEDDHCSNMSDLMNQLVHKSFFKIIPLVLHICATIDSTQGLTIHSPILALLKRDDRAEDMIVALSRTSNPDSLLVANKIFDQHYEHIAYETRSLIKMINQSQKKDGWL</sequence>
<reference evidence="3" key="1">
    <citation type="journal article" date="2019" name="bioRxiv">
        <title>The Genome of the Zebra Mussel, Dreissena polymorpha: A Resource for Invasive Species Research.</title>
        <authorList>
            <person name="McCartney M.A."/>
            <person name="Auch B."/>
            <person name="Kono T."/>
            <person name="Mallez S."/>
            <person name="Zhang Y."/>
            <person name="Obille A."/>
            <person name="Becker A."/>
            <person name="Abrahante J.E."/>
            <person name="Garbe J."/>
            <person name="Badalamenti J.P."/>
            <person name="Herman A."/>
            <person name="Mangelson H."/>
            <person name="Liachko I."/>
            <person name="Sullivan S."/>
            <person name="Sone E.D."/>
            <person name="Koren S."/>
            <person name="Silverstein K.A.T."/>
            <person name="Beckman K.B."/>
            <person name="Gohl D.M."/>
        </authorList>
    </citation>
    <scope>NUCLEOTIDE SEQUENCE</scope>
    <source>
        <strain evidence="3">Duluth1</strain>
        <tissue evidence="3">Whole animal</tissue>
    </source>
</reference>
<dbReference type="Proteomes" id="UP000828390">
    <property type="component" value="Unassembled WGS sequence"/>
</dbReference>
<protein>
    <submittedName>
        <fullName evidence="3">Uncharacterized protein</fullName>
    </submittedName>
</protein>
<dbReference type="Gene3D" id="3.40.50.300">
    <property type="entry name" value="P-loop containing nucleotide triphosphate hydrolases"/>
    <property type="match status" value="1"/>
</dbReference>
<evidence type="ECO:0000313" key="3">
    <source>
        <dbReference type="EMBL" id="KAH3875094.1"/>
    </source>
</evidence>
<dbReference type="EMBL" id="JAIWYP010000005">
    <property type="protein sequence ID" value="KAH3822764.1"/>
    <property type="molecule type" value="Genomic_DNA"/>
</dbReference>
<organism evidence="3 4">
    <name type="scientific">Dreissena polymorpha</name>
    <name type="common">Zebra mussel</name>
    <name type="synonym">Mytilus polymorpha</name>
    <dbReference type="NCBI Taxonomy" id="45954"/>
    <lineage>
        <taxon>Eukaryota</taxon>
        <taxon>Metazoa</taxon>
        <taxon>Spiralia</taxon>
        <taxon>Lophotrochozoa</taxon>
        <taxon>Mollusca</taxon>
        <taxon>Bivalvia</taxon>
        <taxon>Autobranchia</taxon>
        <taxon>Heteroconchia</taxon>
        <taxon>Euheterodonta</taxon>
        <taxon>Imparidentia</taxon>
        <taxon>Neoheterodontei</taxon>
        <taxon>Myida</taxon>
        <taxon>Dreissenoidea</taxon>
        <taxon>Dreissenidae</taxon>
        <taxon>Dreissena</taxon>
    </lineage>
</organism>
<keyword evidence="4" id="KW-1185">Reference proteome</keyword>
<dbReference type="AlphaFoldDB" id="A0A9D4MG60"/>
<dbReference type="InterPro" id="IPR027417">
    <property type="entry name" value="P-loop_NTPase"/>
</dbReference>
<gene>
    <name evidence="2" type="ORF">DPMN_023127</name>
    <name evidence="3" type="ORF">DPMN_038356</name>
    <name evidence="1" type="ORF">DPMN_124555</name>
</gene>
<evidence type="ECO:0000313" key="1">
    <source>
        <dbReference type="EMBL" id="KAH3822764.1"/>
    </source>
</evidence>